<organism evidence="5 6">
    <name type="scientific">Pyxidicoccus fallax</name>
    <dbReference type="NCBI Taxonomy" id="394095"/>
    <lineage>
        <taxon>Bacteria</taxon>
        <taxon>Pseudomonadati</taxon>
        <taxon>Myxococcota</taxon>
        <taxon>Myxococcia</taxon>
        <taxon>Myxococcales</taxon>
        <taxon>Cystobacterineae</taxon>
        <taxon>Myxococcaceae</taxon>
        <taxon>Pyxidicoccus</taxon>
    </lineage>
</organism>
<evidence type="ECO:0000256" key="3">
    <source>
        <dbReference type="RuleBase" id="RU000363"/>
    </source>
</evidence>
<reference evidence="5 6" key="1">
    <citation type="submission" date="2020-04" db="EMBL/GenBank/DDBJ databases">
        <title>Draft genome of Pyxidicoccus fallax type strain.</title>
        <authorList>
            <person name="Whitworth D.E."/>
        </authorList>
    </citation>
    <scope>NUCLEOTIDE SEQUENCE [LARGE SCALE GENOMIC DNA]</scope>
    <source>
        <strain evidence="5 6">DSM 14698</strain>
    </source>
</reference>
<dbReference type="CDD" id="cd05233">
    <property type="entry name" value="SDR_c"/>
    <property type="match status" value="1"/>
</dbReference>
<dbReference type="Pfam" id="PF00106">
    <property type="entry name" value="adh_short"/>
    <property type="match status" value="1"/>
</dbReference>
<evidence type="ECO:0000256" key="1">
    <source>
        <dbReference type="ARBA" id="ARBA00006484"/>
    </source>
</evidence>
<dbReference type="InterPro" id="IPR036291">
    <property type="entry name" value="NAD(P)-bd_dom_sf"/>
</dbReference>
<protein>
    <submittedName>
        <fullName evidence="5">SDR family NAD(P)-dependent oxidoreductase</fullName>
    </submittedName>
</protein>
<dbReference type="GO" id="GO:0016020">
    <property type="term" value="C:membrane"/>
    <property type="evidence" value="ECO:0007669"/>
    <property type="project" value="TreeGrafter"/>
</dbReference>
<dbReference type="RefSeq" id="WP_169346036.1">
    <property type="nucleotide sequence ID" value="NZ_JABBJJ010000077.1"/>
</dbReference>
<dbReference type="PRINTS" id="PR00080">
    <property type="entry name" value="SDRFAMILY"/>
</dbReference>
<dbReference type="InterPro" id="IPR002347">
    <property type="entry name" value="SDR_fam"/>
</dbReference>
<dbReference type="EMBL" id="JABBJJ010000077">
    <property type="protein sequence ID" value="NMO16748.1"/>
    <property type="molecule type" value="Genomic_DNA"/>
</dbReference>
<evidence type="ECO:0000256" key="4">
    <source>
        <dbReference type="SAM" id="MobiDB-lite"/>
    </source>
</evidence>
<comment type="caution">
    <text evidence="5">The sequence shown here is derived from an EMBL/GenBank/DDBJ whole genome shotgun (WGS) entry which is preliminary data.</text>
</comment>
<evidence type="ECO:0000256" key="2">
    <source>
        <dbReference type="ARBA" id="ARBA00023002"/>
    </source>
</evidence>
<dbReference type="GO" id="GO:0016491">
    <property type="term" value="F:oxidoreductase activity"/>
    <property type="evidence" value="ECO:0007669"/>
    <property type="project" value="UniProtKB-KW"/>
</dbReference>
<dbReference type="PROSITE" id="PS00061">
    <property type="entry name" value="ADH_SHORT"/>
    <property type="match status" value="1"/>
</dbReference>
<dbReference type="AlphaFoldDB" id="A0A848LHY6"/>
<dbReference type="Proteomes" id="UP000518300">
    <property type="component" value="Unassembled WGS sequence"/>
</dbReference>
<comment type="similarity">
    <text evidence="1 3">Belongs to the short-chain dehydrogenases/reductases (SDR) family.</text>
</comment>
<feature type="compositionally biased region" description="Basic and acidic residues" evidence="4">
    <location>
        <begin position="262"/>
        <end position="274"/>
    </location>
</feature>
<dbReference type="PANTHER" id="PTHR44196:SF2">
    <property type="entry name" value="SHORT-CHAIN DEHYDROGENASE-RELATED"/>
    <property type="match status" value="1"/>
</dbReference>
<dbReference type="PRINTS" id="PR00081">
    <property type="entry name" value="GDHRDH"/>
</dbReference>
<dbReference type="Gene3D" id="3.40.50.720">
    <property type="entry name" value="NAD(P)-binding Rossmann-like Domain"/>
    <property type="match status" value="1"/>
</dbReference>
<feature type="region of interest" description="Disordered" evidence="4">
    <location>
        <begin position="255"/>
        <end position="274"/>
    </location>
</feature>
<evidence type="ECO:0000313" key="6">
    <source>
        <dbReference type="Proteomes" id="UP000518300"/>
    </source>
</evidence>
<proteinExistence type="inferred from homology"/>
<dbReference type="SUPFAM" id="SSF51735">
    <property type="entry name" value="NAD(P)-binding Rossmann-fold domains"/>
    <property type="match status" value="1"/>
</dbReference>
<sequence>MAQKTSPGTRPLALVTGASSGIGFELAKQFIQNGFDVLIAAEDAGITRAQADLSTQNGALVEALQVDLATHDGVEQLYKKAQSLGRPVDVLAVNAGVGVGGDFARETDLKAELNLIQLNITSAVHLTKRVVRDMVARGAGRILFTSSIAAVLPAPLEAVYGASKAFLLSFSDALRNELKDVGITVTALMPGPTETNFFHRAGMDDTRVGQQEKDDPAQVAREGFEALMAGKDKVVAGALTNKVMAAASRVLPDAAKTAMHRHMSEKDPKASHDS</sequence>
<keyword evidence="2" id="KW-0560">Oxidoreductase</keyword>
<dbReference type="PIRSF" id="PIRSF000126">
    <property type="entry name" value="11-beta-HSD1"/>
    <property type="match status" value="1"/>
</dbReference>
<dbReference type="InterPro" id="IPR020904">
    <property type="entry name" value="Sc_DH/Rdtase_CS"/>
</dbReference>
<evidence type="ECO:0000313" key="5">
    <source>
        <dbReference type="EMBL" id="NMO16748.1"/>
    </source>
</evidence>
<keyword evidence="6" id="KW-1185">Reference proteome</keyword>
<gene>
    <name evidence="5" type="ORF">HG543_18045</name>
</gene>
<dbReference type="PANTHER" id="PTHR44196">
    <property type="entry name" value="DEHYDROGENASE/REDUCTASE SDR FAMILY MEMBER 7B"/>
    <property type="match status" value="1"/>
</dbReference>
<accession>A0A848LHY6</accession>
<name>A0A848LHY6_9BACT</name>